<name>A0ABV5FZZ5_9MICC</name>
<keyword evidence="3" id="KW-1185">Reference proteome</keyword>
<evidence type="ECO:0000313" key="3">
    <source>
        <dbReference type="Proteomes" id="UP001589575"/>
    </source>
</evidence>
<feature type="compositionally biased region" description="Basic residues" evidence="1">
    <location>
        <begin position="7"/>
        <end position="31"/>
    </location>
</feature>
<gene>
    <name evidence="2" type="ORF">ACFFX0_14040</name>
</gene>
<evidence type="ECO:0000256" key="1">
    <source>
        <dbReference type="SAM" id="MobiDB-lite"/>
    </source>
</evidence>
<evidence type="ECO:0000313" key="2">
    <source>
        <dbReference type="EMBL" id="MFB9072261.1"/>
    </source>
</evidence>
<dbReference type="EMBL" id="JBHMFI010000001">
    <property type="protein sequence ID" value="MFB9072261.1"/>
    <property type="molecule type" value="Genomic_DNA"/>
</dbReference>
<sequence length="59" mass="6875">MPERSPAWRRRRTLRYGPHHPVPRAPARRRPPQPVTWPTQWARFPTPARRPGTGAHPAP</sequence>
<proteinExistence type="predicted"/>
<accession>A0ABV5FZZ5</accession>
<reference evidence="2 3" key="1">
    <citation type="submission" date="2024-09" db="EMBL/GenBank/DDBJ databases">
        <authorList>
            <person name="Sun Q."/>
            <person name="Mori K."/>
        </authorList>
    </citation>
    <scope>NUCLEOTIDE SEQUENCE [LARGE SCALE GENOMIC DNA]</scope>
    <source>
        <strain evidence="2 3">CCM 7609</strain>
    </source>
</reference>
<feature type="region of interest" description="Disordered" evidence="1">
    <location>
        <begin position="1"/>
        <end position="59"/>
    </location>
</feature>
<protein>
    <submittedName>
        <fullName evidence="2">Uncharacterized protein</fullName>
    </submittedName>
</protein>
<comment type="caution">
    <text evidence="2">The sequence shown here is derived from an EMBL/GenBank/DDBJ whole genome shotgun (WGS) entry which is preliminary data.</text>
</comment>
<organism evidence="2 3">
    <name type="scientific">Citricoccus parietis</name>
    <dbReference type="NCBI Taxonomy" id="592307"/>
    <lineage>
        <taxon>Bacteria</taxon>
        <taxon>Bacillati</taxon>
        <taxon>Actinomycetota</taxon>
        <taxon>Actinomycetes</taxon>
        <taxon>Micrococcales</taxon>
        <taxon>Micrococcaceae</taxon>
        <taxon>Citricoccus</taxon>
    </lineage>
</organism>
<dbReference type="Proteomes" id="UP001589575">
    <property type="component" value="Unassembled WGS sequence"/>
</dbReference>